<dbReference type="PANTHER" id="PTHR43507">
    <property type="entry name" value="NADH-UBIQUINONE OXIDOREDUCTASE CHAIN 4"/>
    <property type="match status" value="1"/>
</dbReference>
<evidence type="ECO:0000256" key="1">
    <source>
        <dbReference type="ARBA" id="ARBA00003257"/>
    </source>
</evidence>
<name>A0A894K0V9_9DYTI</name>
<dbReference type="GO" id="GO:0008137">
    <property type="term" value="F:NADH dehydrogenase (ubiquinone) activity"/>
    <property type="evidence" value="ECO:0007669"/>
    <property type="project" value="UniProtKB-UniRule"/>
</dbReference>
<keyword evidence="8 17" id="KW-0812">Transmembrane</keyword>
<dbReference type="GO" id="GO:0042773">
    <property type="term" value="P:ATP synthesis coupled electron transport"/>
    <property type="evidence" value="ECO:0007669"/>
    <property type="project" value="InterPro"/>
</dbReference>
<dbReference type="EC" id="7.1.1.2" evidence="4 17"/>
<accession>A0A894K0V9</accession>
<evidence type="ECO:0000256" key="7">
    <source>
        <dbReference type="ARBA" id="ARBA00022660"/>
    </source>
</evidence>
<feature type="transmembrane region" description="Helical" evidence="17">
    <location>
        <begin position="139"/>
        <end position="162"/>
    </location>
</feature>
<feature type="transmembrane region" description="Helical" evidence="17">
    <location>
        <begin position="272"/>
        <end position="295"/>
    </location>
</feature>
<feature type="transmembrane region" description="Helical" evidence="17">
    <location>
        <begin position="88"/>
        <end position="106"/>
    </location>
</feature>
<dbReference type="PANTHER" id="PTHR43507:SF20">
    <property type="entry name" value="NADH-UBIQUINONE OXIDOREDUCTASE CHAIN 4"/>
    <property type="match status" value="1"/>
</dbReference>
<keyword evidence="7 17" id="KW-0679">Respiratory chain</keyword>
<evidence type="ECO:0000256" key="13">
    <source>
        <dbReference type="ARBA" id="ARBA00023075"/>
    </source>
</evidence>
<keyword evidence="13 17" id="KW-0830">Ubiquinone</keyword>
<gene>
    <name evidence="20" type="primary">nad4</name>
</gene>
<keyword evidence="10 17" id="KW-0249">Electron transport</keyword>
<dbReference type="Pfam" id="PF00361">
    <property type="entry name" value="Proton_antipo_M"/>
    <property type="match status" value="1"/>
</dbReference>
<dbReference type="EMBL" id="MW465242">
    <property type="protein sequence ID" value="QRW36301.1"/>
    <property type="molecule type" value="Genomic_DNA"/>
</dbReference>
<dbReference type="InterPro" id="IPR003918">
    <property type="entry name" value="NADH_UbQ_OxRdtase"/>
</dbReference>
<feature type="transmembrane region" description="Helical" evidence="17">
    <location>
        <begin position="422"/>
        <end position="445"/>
    </location>
</feature>
<evidence type="ECO:0000256" key="8">
    <source>
        <dbReference type="ARBA" id="ARBA00022692"/>
    </source>
</evidence>
<evidence type="ECO:0000256" key="3">
    <source>
        <dbReference type="ARBA" id="ARBA00009025"/>
    </source>
</evidence>
<keyword evidence="15 17" id="KW-0472">Membrane</keyword>
<feature type="transmembrane region" description="Helical" evidence="17">
    <location>
        <begin position="21"/>
        <end position="44"/>
    </location>
</feature>
<keyword evidence="6 17" id="KW-0813">Transport</keyword>
<comment type="subcellular location">
    <subcellularLocation>
        <location evidence="2 17">Mitochondrion membrane</location>
        <topology evidence="2 17">Multi-pass membrane protein</topology>
    </subcellularLocation>
</comment>
<dbReference type="GO" id="GO:0031966">
    <property type="term" value="C:mitochondrial membrane"/>
    <property type="evidence" value="ECO:0007669"/>
    <property type="project" value="UniProtKB-SubCell"/>
</dbReference>
<dbReference type="GO" id="GO:0003954">
    <property type="term" value="F:NADH dehydrogenase activity"/>
    <property type="evidence" value="ECO:0007669"/>
    <property type="project" value="TreeGrafter"/>
</dbReference>
<feature type="transmembrane region" description="Helical" evidence="17">
    <location>
        <begin position="373"/>
        <end position="401"/>
    </location>
</feature>
<sequence>MLKLLFMMFFMIPLCFKKEGFWKIQFMFFIMSFMFMFMGGYSFLWMNISYFMGSDLMSFGLILLSFWICSLMIMASNMIYNKNNYSELFMLMMLILMIMLYCTFSSMNLFLFYIFFESSLIPTLILIMGWGYQPERLQAGIYLLFYTLFASLPMMIAIFYYYNNFFSLNFFFLNNFYSFNLYMYISMIFAFLVKMPMYMVHLWLPKAHVEAPVSGSMILAGILLKLGGYGLLRVMVLFMSLSKIWSSLFVSISLLGGFLVSLICLRQTDLKILIAYSSVAHMGMVLGGIMTMNSWGFCGSYVMMIAHGLCSSGLFCLANISYERLNSRSMFMNKGMINLMPSMTLWWFLLSSSNMAAPPSMNLLGEISLLNSLVSWTFMTMIFLMLLSFFSAVYTLFLYSYSQHGKFYSGKYSCYSGFLREYMLLFLHWVPLNLLIVKSSMFMLWI</sequence>
<comment type="function">
    <text evidence="17">Core subunit of the mitochondrial membrane respiratory chain NADH dehydrogenase (Complex I) which catalyzes electron transfer from NADH through the respiratory chain, using ubiquinone as an electron acceptor. Essential for the catalytic activity and assembly of complex I.</text>
</comment>
<dbReference type="GO" id="GO:0015990">
    <property type="term" value="P:electron transport coupled proton transport"/>
    <property type="evidence" value="ECO:0007669"/>
    <property type="project" value="TreeGrafter"/>
</dbReference>
<evidence type="ECO:0000259" key="19">
    <source>
        <dbReference type="Pfam" id="PF01059"/>
    </source>
</evidence>
<keyword evidence="9" id="KW-1278">Translocase</keyword>
<feature type="transmembrane region" description="Helical" evidence="17">
    <location>
        <begin position="301"/>
        <end position="322"/>
    </location>
</feature>
<evidence type="ECO:0000256" key="15">
    <source>
        <dbReference type="ARBA" id="ARBA00023136"/>
    </source>
</evidence>
<dbReference type="AlphaFoldDB" id="A0A894K0V9"/>
<evidence type="ECO:0000256" key="11">
    <source>
        <dbReference type="ARBA" id="ARBA00022989"/>
    </source>
</evidence>
<feature type="transmembrane region" description="Helical" evidence="17">
    <location>
        <begin position="343"/>
        <end position="361"/>
    </location>
</feature>
<organism evidence="20">
    <name type="scientific">Graptodytes varius</name>
    <dbReference type="NCBI Taxonomy" id="992556"/>
    <lineage>
        <taxon>Eukaryota</taxon>
        <taxon>Metazoa</taxon>
        <taxon>Ecdysozoa</taxon>
        <taxon>Arthropoda</taxon>
        <taxon>Hexapoda</taxon>
        <taxon>Insecta</taxon>
        <taxon>Pterygota</taxon>
        <taxon>Neoptera</taxon>
        <taxon>Endopterygota</taxon>
        <taxon>Coleoptera</taxon>
        <taxon>Adephaga</taxon>
        <taxon>Dytiscoidea</taxon>
        <taxon>Dytiscidae</taxon>
        <taxon>Hydroporinae</taxon>
        <taxon>Hydroporini</taxon>
        <taxon>Graptodytes</taxon>
    </lineage>
</organism>
<evidence type="ECO:0000259" key="18">
    <source>
        <dbReference type="Pfam" id="PF00361"/>
    </source>
</evidence>
<evidence type="ECO:0000313" key="20">
    <source>
        <dbReference type="EMBL" id="QRW36301.1"/>
    </source>
</evidence>
<feature type="transmembrane region" description="Helical" evidence="17">
    <location>
        <begin position="112"/>
        <end position="132"/>
    </location>
</feature>
<dbReference type="GO" id="GO:0048039">
    <property type="term" value="F:ubiquinone binding"/>
    <property type="evidence" value="ECO:0007669"/>
    <property type="project" value="TreeGrafter"/>
</dbReference>
<feature type="transmembrane region" description="Helical" evidence="17">
    <location>
        <begin position="216"/>
        <end position="238"/>
    </location>
</feature>
<evidence type="ECO:0000256" key="9">
    <source>
        <dbReference type="ARBA" id="ARBA00022967"/>
    </source>
</evidence>
<keyword evidence="12 17" id="KW-0520">NAD</keyword>
<comment type="function">
    <text evidence="1">Core subunit of the mitochondrial membrane respiratory chain NADH dehydrogenase (Complex I) that is believed to belong to the minimal assembly required for catalysis. Complex I functions in the transfer of electrons from NADH to the respiratory chain. The immediate electron acceptor for the enzyme is believed to be ubiquinone.</text>
</comment>
<dbReference type="InterPro" id="IPR001750">
    <property type="entry name" value="ND/Mrp_TM"/>
</dbReference>
<evidence type="ECO:0000256" key="4">
    <source>
        <dbReference type="ARBA" id="ARBA00012944"/>
    </source>
</evidence>
<evidence type="ECO:0000256" key="6">
    <source>
        <dbReference type="ARBA" id="ARBA00022448"/>
    </source>
</evidence>
<evidence type="ECO:0000256" key="16">
    <source>
        <dbReference type="ARBA" id="ARBA00049551"/>
    </source>
</evidence>
<keyword evidence="14 17" id="KW-0496">Mitochondrion</keyword>
<protein>
    <recommendedName>
        <fullName evidence="5 17">NADH-ubiquinone oxidoreductase chain 4</fullName>
        <ecNumber evidence="4 17">7.1.1.2</ecNumber>
    </recommendedName>
</protein>
<reference evidence="20" key="1">
    <citation type="journal article" date="2021" name="Mol. Phylogenet. Evol.">
        <title>Habitat preference and diversification rates in a speciose lineage of diving beetles.</title>
        <authorList>
            <person name="Villastrigo A."/>
            <person name="Abellan P."/>
            <person name="Ribera I."/>
        </authorList>
    </citation>
    <scope>NUCLEOTIDE SEQUENCE</scope>
</reference>
<dbReference type="PRINTS" id="PR01437">
    <property type="entry name" value="NUOXDRDTASE4"/>
</dbReference>
<evidence type="ECO:0000256" key="14">
    <source>
        <dbReference type="ARBA" id="ARBA00023128"/>
    </source>
</evidence>
<evidence type="ECO:0000256" key="12">
    <source>
        <dbReference type="ARBA" id="ARBA00023027"/>
    </source>
</evidence>
<feature type="transmembrane region" description="Helical" evidence="17">
    <location>
        <begin position="56"/>
        <end position="76"/>
    </location>
</feature>
<evidence type="ECO:0000256" key="17">
    <source>
        <dbReference type="RuleBase" id="RU003297"/>
    </source>
</evidence>
<comment type="similarity">
    <text evidence="3 17">Belongs to the complex I subunit 4 family.</text>
</comment>
<dbReference type="InterPro" id="IPR000260">
    <property type="entry name" value="NADH4_N"/>
</dbReference>
<feature type="domain" description="NADH:quinone oxidoreductase/Mrp antiporter transmembrane" evidence="18">
    <location>
        <begin position="106"/>
        <end position="390"/>
    </location>
</feature>
<evidence type="ECO:0000256" key="2">
    <source>
        <dbReference type="ARBA" id="ARBA00004225"/>
    </source>
</evidence>
<feature type="domain" description="NADH:ubiquinone oxidoreductase chain 4 N-terminal" evidence="19">
    <location>
        <begin position="1"/>
        <end position="103"/>
    </location>
</feature>
<dbReference type="Pfam" id="PF01059">
    <property type="entry name" value="Oxidored_q5_N"/>
    <property type="match status" value="1"/>
</dbReference>
<feature type="transmembrane region" description="Helical" evidence="17">
    <location>
        <begin position="182"/>
        <end position="204"/>
    </location>
</feature>
<comment type="catalytic activity">
    <reaction evidence="16 17">
        <text>a ubiquinone + NADH + 5 H(+)(in) = a ubiquinol + NAD(+) + 4 H(+)(out)</text>
        <dbReference type="Rhea" id="RHEA:29091"/>
        <dbReference type="Rhea" id="RHEA-COMP:9565"/>
        <dbReference type="Rhea" id="RHEA-COMP:9566"/>
        <dbReference type="ChEBI" id="CHEBI:15378"/>
        <dbReference type="ChEBI" id="CHEBI:16389"/>
        <dbReference type="ChEBI" id="CHEBI:17976"/>
        <dbReference type="ChEBI" id="CHEBI:57540"/>
        <dbReference type="ChEBI" id="CHEBI:57945"/>
        <dbReference type="EC" id="7.1.1.2"/>
    </reaction>
</comment>
<evidence type="ECO:0000256" key="5">
    <source>
        <dbReference type="ARBA" id="ARBA00021006"/>
    </source>
</evidence>
<geneLocation type="mitochondrion" evidence="20"/>
<keyword evidence="11 17" id="KW-1133">Transmembrane helix</keyword>
<feature type="transmembrane region" description="Helical" evidence="17">
    <location>
        <begin position="244"/>
        <end position="265"/>
    </location>
</feature>
<proteinExistence type="inferred from homology"/>
<evidence type="ECO:0000256" key="10">
    <source>
        <dbReference type="ARBA" id="ARBA00022982"/>
    </source>
</evidence>